<gene>
    <name evidence="12" type="ORF">COLO4_08498</name>
</gene>
<evidence type="ECO:0000256" key="3">
    <source>
        <dbReference type="ARBA" id="ARBA00022475"/>
    </source>
</evidence>
<dbReference type="STRING" id="93759.A0A1R3KFL6"/>
<evidence type="ECO:0000256" key="10">
    <source>
        <dbReference type="ARBA" id="ARBA00023180"/>
    </source>
</evidence>
<reference evidence="13" key="1">
    <citation type="submission" date="2013-09" db="EMBL/GenBank/DDBJ databases">
        <title>Corchorus olitorius genome sequencing.</title>
        <authorList>
            <person name="Alam M."/>
            <person name="Haque M.S."/>
            <person name="Islam M.S."/>
            <person name="Emdad E.M."/>
            <person name="Islam M.M."/>
            <person name="Ahmed B."/>
            <person name="Halim A."/>
            <person name="Hossen Q.M.M."/>
            <person name="Hossain M.Z."/>
            <person name="Ahmed R."/>
            <person name="Khan M.M."/>
            <person name="Islam R."/>
            <person name="Rashid M.M."/>
            <person name="Khan S.A."/>
            <person name="Rahman M.S."/>
            <person name="Alam M."/>
            <person name="Yahiya A.S."/>
            <person name="Khan M.S."/>
            <person name="Azam M.S."/>
            <person name="Haque T."/>
            <person name="Lashkar M.Z.H."/>
            <person name="Akhand A.I."/>
            <person name="Morshed G."/>
            <person name="Roy S."/>
            <person name="Uddin K.S."/>
            <person name="Rabeya T."/>
            <person name="Hossain A.S."/>
            <person name="Chowdhury A."/>
            <person name="Snigdha A.R."/>
            <person name="Mortoza M.S."/>
            <person name="Matin S.A."/>
            <person name="Hoque S.M.E."/>
            <person name="Islam M.K."/>
            <person name="Roy D.K."/>
            <person name="Haider R."/>
            <person name="Moosa M.M."/>
            <person name="Elias S.M."/>
            <person name="Hasan A.M."/>
            <person name="Jahan S."/>
            <person name="Shafiuddin M."/>
            <person name="Mahmood N."/>
            <person name="Shommy N.S."/>
        </authorList>
    </citation>
    <scope>NUCLEOTIDE SEQUENCE [LARGE SCALE GENOMIC DNA]</scope>
    <source>
        <strain evidence="13">cv. O-4</strain>
    </source>
</reference>
<organism evidence="12 13">
    <name type="scientific">Corchorus olitorius</name>
    <dbReference type="NCBI Taxonomy" id="93759"/>
    <lineage>
        <taxon>Eukaryota</taxon>
        <taxon>Viridiplantae</taxon>
        <taxon>Streptophyta</taxon>
        <taxon>Embryophyta</taxon>
        <taxon>Tracheophyta</taxon>
        <taxon>Spermatophyta</taxon>
        <taxon>Magnoliopsida</taxon>
        <taxon>eudicotyledons</taxon>
        <taxon>Gunneridae</taxon>
        <taxon>Pentapetalae</taxon>
        <taxon>rosids</taxon>
        <taxon>malvids</taxon>
        <taxon>Malvales</taxon>
        <taxon>Malvaceae</taxon>
        <taxon>Grewioideae</taxon>
        <taxon>Apeibeae</taxon>
        <taxon>Corchorus</taxon>
    </lineage>
</organism>
<dbReference type="Proteomes" id="UP000187203">
    <property type="component" value="Unassembled WGS sequence"/>
</dbReference>
<keyword evidence="13" id="KW-1185">Reference proteome</keyword>
<keyword evidence="10" id="KW-0325">Glycoprotein</keyword>
<evidence type="ECO:0000313" key="12">
    <source>
        <dbReference type="EMBL" id="OMP05871.1"/>
    </source>
</evidence>
<dbReference type="OrthoDB" id="544346at2759"/>
<dbReference type="InterPro" id="IPR032675">
    <property type="entry name" value="LRR_dom_sf"/>
</dbReference>
<evidence type="ECO:0000256" key="4">
    <source>
        <dbReference type="ARBA" id="ARBA00022614"/>
    </source>
</evidence>
<feature type="transmembrane region" description="Helical" evidence="11">
    <location>
        <begin position="273"/>
        <end position="296"/>
    </location>
</feature>
<dbReference type="EMBL" id="AWUE01013807">
    <property type="protein sequence ID" value="OMP05871.1"/>
    <property type="molecule type" value="Genomic_DNA"/>
</dbReference>
<dbReference type="Gene3D" id="3.80.10.10">
    <property type="entry name" value="Ribonuclease Inhibitor"/>
    <property type="match status" value="1"/>
</dbReference>
<dbReference type="FunFam" id="3.80.10.10:FF:000111">
    <property type="entry name" value="LRR receptor-like serine/threonine-protein kinase ERECTA"/>
    <property type="match status" value="1"/>
</dbReference>
<keyword evidence="7 11" id="KW-1133">Transmembrane helix</keyword>
<dbReference type="GO" id="GO:0005886">
    <property type="term" value="C:plasma membrane"/>
    <property type="evidence" value="ECO:0007669"/>
    <property type="project" value="UniProtKB-SubCell"/>
</dbReference>
<dbReference type="Pfam" id="PF00560">
    <property type="entry name" value="LRR_1"/>
    <property type="match status" value="3"/>
</dbReference>
<evidence type="ECO:0000256" key="5">
    <source>
        <dbReference type="ARBA" id="ARBA00022692"/>
    </source>
</evidence>
<accession>A0A1R3KFL6</accession>
<keyword evidence="9" id="KW-0675">Receptor</keyword>
<comment type="subcellular location">
    <subcellularLocation>
        <location evidence="1">Cell membrane</location>
        <topology evidence="1">Single-pass type I membrane protein</topology>
    </subcellularLocation>
</comment>
<dbReference type="PANTHER" id="PTHR27004:SF460">
    <property type="entry name" value="RECEPTOR-LIKE PROTEIN 33"/>
    <property type="match status" value="1"/>
</dbReference>
<dbReference type="InterPro" id="IPR001611">
    <property type="entry name" value="Leu-rich_rpt"/>
</dbReference>
<keyword evidence="4" id="KW-0433">Leucine-rich repeat</keyword>
<evidence type="ECO:0000256" key="7">
    <source>
        <dbReference type="ARBA" id="ARBA00022989"/>
    </source>
</evidence>
<evidence type="ECO:0000256" key="1">
    <source>
        <dbReference type="ARBA" id="ARBA00004251"/>
    </source>
</evidence>
<comment type="caution">
    <text evidence="12">The sequence shown here is derived from an EMBL/GenBank/DDBJ whole genome shotgun (WGS) entry which is preliminary data.</text>
</comment>
<keyword evidence="6" id="KW-0677">Repeat</keyword>
<evidence type="ECO:0000256" key="6">
    <source>
        <dbReference type="ARBA" id="ARBA00022737"/>
    </source>
</evidence>
<dbReference type="SUPFAM" id="SSF52058">
    <property type="entry name" value="L domain-like"/>
    <property type="match status" value="1"/>
</dbReference>
<evidence type="ECO:0000313" key="13">
    <source>
        <dbReference type="Proteomes" id="UP000187203"/>
    </source>
</evidence>
<evidence type="ECO:0000256" key="8">
    <source>
        <dbReference type="ARBA" id="ARBA00023136"/>
    </source>
</evidence>
<dbReference type="AlphaFoldDB" id="A0A1R3KFL6"/>
<proteinExistence type="inferred from homology"/>
<evidence type="ECO:0000256" key="11">
    <source>
        <dbReference type="SAM" id="Phobius"/>
    </source>
</evidence>
<protein>
    <submittedName>
        <fullName evidence="12">Uncharacterized protein</fullName>
    </submittedName>
</protein>
<evidence type="ECO:0000256" key="9">
    <source>
        <dbReference type="ARBA" id="ARBA00023170"/>
    </source>
</evidence>
<name>A0A1R3KFL6_9ROSI</name>
<dbReference type="PANTHER" id="PTHR27004">
    <property type="entry name" value="RECEPTOR-LIKE PROTEIN 12 ISOFORM X1"/>
    <property type="match status" value="1"/>
</dbReference>
<sequence length="320" mass="35770">MVNCSMLESFNLGNNRMNDAFPSQLGKLPELKILILRHNELHGAILGNPGNDGVFPKLRILDLSFNKFAGRLPSQYFQRWKAMKVVDFSELKYLQADASFDVPEVFHWTVPVTYSMTMTNKGVETKYDKIQEFLVAIDLSSNGFEGSIPQDIQIPKGLELLNFSNNFLSGPIPPSLAKLSNLESLDLSQNSLSGKIPQELAAQLSFLAFLNVSYNQLIGPIPQGKQFATFDNNSFGGNPRLCGKPLSKECYSEASPPPRLSSKTDGGDSLFEFGWKIVALGYGVGVVVGLILGITFNPRKHKWFVKYFWGKPLQRRRQRN</sequence>
<evidence type="ECO:0000256" key="2">
    <source>
        <dbReference type="ARBA" id="ARBA00009592"/>
    </source>
</evidence>
<keyword evidence="8 11" id="KW-0472">Membrane</keyword>
<keyword evidence="3" id="KW-1003">Cell membrane</keyword>
<dbReference type="PRINTS" id="PR00019">
    <property type="entry name" value="LEURICHRPT"/>
</dbReference>
<comment type="similarity">
    <text evidence="2">Belongs to the RLP family.</text>
</comment>
<keyword evidence="5 11" id="KW-0812">Transmembrane</keyword>